<proteinExistence type="predicted"/>
<evidence type="ECO:0000313" key="2">
    <source>
        <dbReference type="Proteomes" id="UP000675121"/>
    </source>
</evidence>
<sequence length="31" mass="3734">MRCTIVLEFDNGDWSVVKRVEVMRLHRSIED</sequence>
<organism evidence="1 2">
    <name type="scientific">Paraburkholderia domus</name>
    <dbReference type="NCBI Taxonomy" id="2793075"/>
    <lineage>
        <taxon>Bacteria</taxon>
        <taxon>Pseudomonadati</taxon>
        <taxon>Pseudomonadota</taxon>
        <taxon>Betaproteobacteria</taxon>
        <taxon>Burkholderiales</taxon>
        <taxon>Burkholderiaceae</taxon>
        <taxon>Paraburkholderia</taxon>
    </lineage>
</organism>
<dbReference type="Proteomes" id="UP000675121">
    <property type="component" value="Unassembled WGS sequence"/>
</dbReference>
<accession>A0A9N8MR00</accession>
<evidence type="ECO:0000313" key="1">
    <source>
        <dbReference type="EMBL" id="CAE6888996.1"/>
    </source>
</evidence>
<name>A0A9N8MR00_9BURK</name>
<dbReference type="EMBL" id="CAJNAS010000006">
    <property type="protein sequence ID" value="CAE6888996.1"/>
    <property type="molecule type" value="Genomic_DNA"/>
</dbReference>
<keyword evidence="2" id="KW-1185">Reference proteome</keyword>
<reference evidence="1" key="1">
    <citation type="submission" date="2021-02" db="EMBL/GenBank/DDBJ databases">
        <authorList>
            <person name="Vanwijnsberghe S."/>
        </authorList>
    </citation>
    <scope>NUCLEOTIDE SEQUENCE</scope>
    <source>
        <strain evidence="1">R-70211</strain>
    </source>
</reference>
<gene>
    <name evidence="1" type="ORF">R70211_02590</name>
</gene>
<protein>
    <submittedName>
        <fullName evidence="1">Uncharacterized protein</fullName>
    </submittedName>
</protein>
<comment type="caution">
    <text evidence="1">The sequence shown here is derived from an EMBL/GenBank/DDBJ whole genome shotgun (WGS) entry which is preliminary data.</text>
</comment>
<dbReference type="AlphaFoldDB" id="A0A9N8MR00"/>